<dbReference type="PANTHER" id="PTHR10742">
    <property type="entry name" value="FLAVIN MONOAMINE OXIDASE"/>
    <property type="match status" value="1"/>
</dbReference>
<dbReference type="SUPFAM" id="SSF51905">
    <property type="entry name" value="FAD/NAD(P)-binding domain"/>
    <property type="match status" value="1"/>
</dbReference>
<sequence length="527" mass="58943">MGRSCYPILVAFAALQSCAAYTSSGSIPKVIKTKVAILGGGMAGVTAAKTLANDLNITDFLVIEARHELGGRVQNVLINNKYSVEIGANWVQGLGTNPIWALAQKYGIKNIYSNWTDISYFDHKGWQGVGGPTEKQIDRFDGPIFDSFAEMAKINNATGLADTDMRSALRRAGWLGESPAEWAAEYLAFDWEQAEPPVYSSFYHFVQSYVANFEEVGNSDNNFAVDPRGFKQVVWGQAKEVRGFDKKIMYNQTVKTIKYSGSGVTITTAKGVVIEAEYALCTFSAGVLQHKDVQFVPPFPDWKASAISQLHMATYTKIFARFPHIFWNNTQFAVYTDPRERGYYAVWQNIDVEGFVPGSKIFFATLTSDQAYRAEHQTDKEVQADFMQVLRSMYGPDIPDPIDFVVPRWTQNPLFRGTYSNWGAGVTVEQFDNVRAPLGSKNDNISSTKQPGGGDRLWFAGEHTSRKYFGFLQGAYYSGLAAAHHIADCINHNCFESRRTVQIVQQIEEPPIEYPVVKIAKQNGRRW</sequence>
<keyword evidence="8" id="KW-1185">Reference proteome</keyword>
<keyword evidence="5" id="KW-0732">Signal</keyword>
<dbReference type="GO" id="GO:0006598">
    <property type="term" value="P:polyamine catabolic process"/>
    <property type="evidence" value="ECO:0007669"/>
    <property type="project" value="TreeGrafter"/>
</dbReference>
<dbReference type="AlphaFoldDB" id="A0AAV9XJW9"/>
<comment type="caution">
    <text evidence="7">The sequence shown here is derived from an EMBL/GenBank/DDBJ whole genome shotgun (WGS) entry which is preliminary data.</text>
</comment>
<evidence type="ECO:0000256" key="2">
    <source>
        <dbReference type="ARBA" id="ARBA00023002"/>
    </source>
</evidence>
<gene>
    <name evidence="7" type="ORF">TWF694_006348</name>
</gene>
<dbReference type="GO" id="GO:0016491">
    <property type="term" value="F:oxidoreductase activity"/>
    <property type="evidence" value="ECO:0007669"/>
    <property type="project" value="UniProtKB-KW"/>
</dbReference>
<dbReference type="SUPFAM" id="SSF54373">
    <property type="entry name" value="FAD-linked reductases, C-terminal domain"/>
    <property type="match status" value="1"/>
</dbReference>
<feature type="chain" id="PRO_5043620255" description="Amine oxidase" evidence="5">
    <location>
        <begin position="21"/>
        <end position="527"/>
    </location>
</feature>
<keyword evidence="4" id="KW-0285">Flavoprotein</keyword>
<evidence type="ECO:0000313" key="8">
    <source>
        <dbReference type="Proteomes" id="UP001365542"/>
    </source>
</evidence>
<accession>A0AAV9XJW9</accession>
<organism evidence="7 8">
    <name type="scientific">Orbilia ellipsospora</name>
    <dbReference type="NCBI Taxonomy" id="2528407"/>
    <lineage>
        <taxon>Eukaryota</taxon>
        <taxon>Fungi</taxon>
        <taxon>Dikarya</taxon>
        <taxon>Ascomycota</taxon>
        <taxon>Pezizomycotina</taxon>
        <taxon>Orbiliomycetes</taxon>
        <taxon>Orbiliales</taxon>
        <taxon>Orbiliaceae</taxon>
        <taxon>Orbilia</taxon>
    </lineage>
</organism>
<evidence type="ECO:0000256" key="5">
    <source>
        <dbReference type="SAM" id="SignalP"/>
    </source>
</evidence>
<dbReference type="Pfam" id="PF01593">
    <property type="entry name" value="Amino_oxidase"/>
    <property type="match status" value="1"/>
</dbReference>
<dbReference type="PANTHER" id="PTHR10742:SF313">
    <property type="entry name" value="AMINE OXIDASE"/>
    <property type="match status" value="1"/>
</dbReference>
<dbReference type="EC" id="1.4.3.-" evidence="4"/>
<dbReference type="PROSITE" id="PS51257">
    <property type="entry name" value="PROKAR_LIPOPROTEIN"/>
    <property type="match status" value="1"/>
</dbReference>
<evidence type="ECO:0000259" key="6">
    <source>
        <dbReference type="Pfam" id="PF01593"/>
    </source>
</evidence>
<dbReference type="EMBL" id="JAVHJO010000002">
    <property type="protein sequence ID" value="KAK6542393.1"/>
    <property type="molecule type" value="Genomic_DNA"/>
</dbReference>
<comment type="cofactor">
    <cofactor evidence="1 4">
        <name>FAD</name>
        <dbReference type="ChEBI" id="CHEBI:57692"/>
    </cofactor>
</comment>
<dbReference type="InterPro" id="IPR002937">
    <property type="entry name" value="Amino_oxidase"/>
</dbReference>
<dbReference type="InterPro" id="IPR036188">
    <property type="entry name" value="FAD/NAD-bd_sf"/>
</dbReference>
<dbReference type="InterPro" id="IPR001613">
    <property type="entry name" value="Flavin_amine_oxidase"/>
</dbReference>
<feature type="binding site" evidence="3">
    <location>
        <begin position="64"/>
        <end position="65"/>
    </location>
    <ligand>
        <name>FAD</name>
        <dbReference type="ChEBI" id="CHEBI:57692"/>
    </ligand>
</feature>
<dbReference type="InterPro" id="IPR050281">
    <property type="entry name" value="Flavin_monoamine_oxidase"/>
</dbReference>
<name>A0AAV9XJW9_9PEZI</name>
<dbReference type="Gene3D" id="3.90.660.10">
    <property type="match status" value="1"/>
</dbReference>
<feature type="signal peptide" evidence="5">
    <location>
        <begin position="1"/>
        <end position="20"/>
    </location>
</feature>
<keyword evidence="2 4" id="KW-0560">Oxidoreductase</keyword>
<dbReference type="PRINTS" id="PR00757">
    <property type="entry name" value="AMINEOXDASEF"/>
</dbReference>
<feature type="domain" description="Amine oxidase" evidence="6">
    <location>
        <begin position="42"/>
        <end position="486"/>
    </location>
</feature>
<evidence type="ECO:0000256" key="3">
    <source>
        <dbReference type="PIRSR" id="PIRSR601613-1"/>
    </source>
</evidence>
<comment type="similarity">
    <text evidence="4">Belongs to the flavin monoamine oxidase family.</text>
</comment>
<feature type="binding site" evidence="3">
    <location>
        <position position="254"/>
    </location>
    <ligand>
        <name>FAD</name>
        <dbReference type="ChEBI" id="CHEBI:57692"/>
    </ligand>
</feature>
<reference evidence="7 8" key="1">
    <citation type="submission" date="2019-10" db="EMBL/GenBank/DDBJ databases">
        <authorList>
            <person name="Palmer J.M."/>
        </authorList>
    </citation>
    <scope>NUCLEOTIDE SEQUENCE [LARGE SCALE GENOMIC DNA]</scope>
    <source>
        <strain evidence="7 8">TWF694</strain>
    </source>
</reference>
<dbReference type="Proteomes" id="UP001365542">
    <property type="component" value="Unassembled WGS sequence"/>
</dbReference>
<protein>
    <recommendedName>
        <fullName evidence="4">Amine oxidase</fullName>
        <ecNumber evidence="4">1.4.3.-</ecNumber>
    </recommendedName>
</protein>
<keyword evidence="4" id="KW-0274">FAD</keyword>
<proteinExistence type="inferred from homology"/>
<evidence type="ECO:0000256" key="4">
    <source>
        <dbReference type="RuleBase" id="RU362067"/>
    </source>
</evidence>
<dbReference type="Gene3D" id="3.50.50.60">
    <property type="entry name" value="FAD/NAD(P)-binding domain"/>
    <property type="match status" value="1"/>
</dbReference>
<evidence type="ECO:0000256" key="1">
    <source>
        <dbReference type="ARBA" id="ARBA00001974"/>
    </source>
</evidence>
<evidence type="ECO:0000313" key="7">
    <source>
        <dbReference type="EMBL" id="KAK6542393.1"/>
    </source>
</evidence>